<gene>
    <name evidence="3" type="ORF">Athai_04990</name>
</gene>
<keyword evidence="4" id="KW-1185">Reference proteome</keyword>
<dbReference type="GO" id="GO:0046047">
    <property type="term" value="P:TTP catabolic process"/>
    <property type="evidence" value="ECO:0007669"/>
    <property type="project" value="TreeGrafter"/>
</dbReference>
<evidence type="ECO:0000256" key="1">
    <source>
        <dbReference type="SAM" id="MobiDB-lite"/>
    </source>
</evidence>
<dbReference type="GO" id="GO:0006203">
    <property type="term" value="P:dGTP catabolic process"/>
    <property type="evidence" value="ECO:0007669"/>
    <property type="project" value="TreeGrafter"/>
</dbReference>
<dbReference type="PANTHER" id="PTHR30522:SF0">
    <property type="entry name" value="NUCLEOSIDE TRIPHOSPHATE PYROPHOSPHOHYDROLASE"/>
    <property type="match status" value="1"/>
</dbReference>
<feature type="region of interest" description="Disordered" evidence="1">
    <location>
        <begin position="323"/>
        <end position="394"/>
    </location>
</feature>
<feature type="compositionally biased region" description="Low complexity" evidence="1">
    <location>
        <begin position="340"/>
        <end position="369"/>
    </location>
</feature>
<dbReference type="RefSeq" id="WP_203959958.1">
    <property type="nucleotide sequence ID" value="NZ_AP023355.1"/>
</dbReference>
<dbReference type="GO" id="GO:0047429">
    <property type="term" value="F:nucleoside triphosphate diphosphatase activity"/>
    <property type="evidence" value="ECO:0007669"/>
    <property type="project" value="TreeGrafter"/>
</dbReference>
<dbReference type="Pfam" id="PF03819">
    <property type="entry name" value="MazG"/>
    <property type="match status" value="1"/>
</dbReference>
<dbReference type="EMBL" id="AP023355">
    <property type="protein sequence ID" value="BCJ32996.1"/>
    <property type="molecule type" value="Genomic_DNA"/>
</dbReference>
<proteinExistence type="predicted"/>
<dbReference type="NCBIfam" id="TIGR00444">
    <property type="entry name" value="mazG"/>
    <property type="match status" value="1"/>
</dbReference>
<evidence type="ECO:0000259" key="2">
    <source>
        <dbReference type="Pfam" id="PF03819"/>
    </source>
</evidence>
<dbReference type="AlphaFoldDB" id="A0A7R7DK14"/>
<dbReference type="SUPFAM" id="SSF101386">
    <property type="entry name" value="all-alpha NTP pyrophosphatases"/>
    <property type="match status" value="1"/>
</dbReference>
<dbReference type="GO" id="GO:0046076">
    <property type="term" value="P:dTTP catabolic process"/>
    <property type="evidence" value="ECO:0007669"/>
    <property type="project" value="TreeGrafter"/>
</dbReference>
<dbReference type="KEGG" id="atl:Athai_04990"/>
<dbReference type="PANTHER" id="PTHR30522">
    <property type="entry name" value="NUCLEOSIDE TRIPHOSPHATE PYROPHOSPHOHYDROLASE"/>
    <property type="match status" value="1"/>
</dbReference>
<dbReference type="GO" id="GO:0006950">
    <property type="term" value="P:response to stress"/>
    <property type="evidence" value="ECO:0007669"/>
    <property type="project" value="UniProtKB-ARBA"/>
</dbReference>
<dbReference type="GO" id="GO:0046061">
    <property type="term" value="P:dATP catabolic process"/>
    <property type="evidence" value="ECO:0007669"/>
    <property type="project" value="TreeGrafter"/>
</dbReference>
<accession>A0A7R7DK14</accession>
<dbReference type="Gene3D" id="1.10.287.1080">
    <property type="entry name" value="MazG-like"/>
    <property type="match status" value="1"/>
</dbReference>
<dbReference type="InterPro" id="IPR004518">
    <property type="entry name" value="MazG-like_dom"/>
</dbReference>
<dbReference type="GO" id="GO:0046081">
    <property type="term" value="P:dUTP catabolic process"/>
    <property type="evidence" value="ECO:0007669"/>
    <property type="project" value="TreeGrafter"/>
</dbReference>
<feature type="region of interest" description="Disordered" evidence="1">
    <location>
        <begin position="407"/>
        <end position="454"/>
    </location>
</feature>
<feature type="compositionally biased region" description="Basic and acidic residues" evidence="1">
    <location>
        <begin position="323"/>
        <end position="339"/>
    </location>
</feature>
<dbReference type="FunFam" id="1.10.287.1080:FF:000001">
    <property type="entry name" value="Nucleoside triphosphate pyrophosphohydrolase"/>
    <property type="match status" value="1"/>
</dbReference>
<evidence type="ECO:0000313" key="3">
    <source>
        <dbReference type="EMBL" id="BCJ32996.1"/>
    </source>
</evidence>
<dbReference type="GO" id="GO:0046052">
    <property type="term" value="P:UTP catabolic process"/>
    <property type="evidence" value="ECO:0007669"/>
    <property type="project" value="TreeGrafter"/>
</dbReference>
<feature type="compositionally biased region" description="Gly residues" evidence="1">
    <location>
        <begin position="370"/>
        <end position="381"/>
    </location>
</feature>
<dbReference type="InterPro" id="IPR048015">
    <property type="entry name" value="NTP-PPase_MazG-like_N"/>
</dbReference>
<organism evidence="3 4">
    <name type="scientific">Actinocatenispora thailandica</name>
    <dbReference type="NCBI Taxonomy" id="227318"/>
    <lineage>
        <taxon>Bacteria</taxon>
        <taxon>Bacillati</taxon>
        <taxon>Actinomycetota</taxon>
        <taxon>Actinomycetes</taxon>
        <taxon>Micromonosporales</taxon>
        <taxon>Micromonosporaceae</taxon>
        <taxon>Actinocatenispora</taxon>
    </lineage>
</organism>
<sequence length="454" mass="47679">MGRPARIVLLHTSPRLPAGLLTARAWRLLSDATVYAGAETPQAAAIRAAGTDVTVLAGPASAQADALLAVDADTVVWLAGPDGDAPLGQALAERLVAHPEPDQRPVLEAEYGSFDPPGARLLDVVAVMDRLRTSCPWDREQTHASLAPYLLEEAYETIDAIDSGERAHLREELGDVLFQVAFHSRVAAESTAADRFDVDDVAGELVEKLVRRHPHVFADVTVSGADEVVANWDEIKRAEKSRDSSVDGVPLAQPALQLAAKLQSRAERAGVEAALPPAADPDGELGRQLFELVRRSRADGLDAEAALRRAALRYAAAVRDAEAAGRDAEAAGRDAEAAGRGESAPAAAETAGPGERAAAAGEPAGTTDAGPGGTTDSGSGGRDTPPDPVCRPGHGITCDLLGRYTGYQPHRNRTARAGGERSGNQMGAAAMRHRRALRTSVARPAHLAPRRRHD</sequence>
<dbReference type="CDD" id="cd11528">
    <property type="entry name" value="NTP-PPase_MazG_Nterm"/>
    <property type="match status" value="1"/>
</dbReference>
<reference evidence="3 4" key="1">
    <citation type="submission" date="2020-08" db="EMBL/GenBank/DDBJ databases">
        <title>Whole genome shotgun sequence of Actinocatenispora thailandica NBRC 105041.</title>
        <authorList>
            <person name="Komaki H."/>
            <person name="Tamura T."/>
        </authorList>
    </citation>
    <scope>NUCLEOTIDE SEQUENCE [LARGE SCALE GENOMIC DNA]</scope>
    <source>
        <strain evidence="3 4">NBRC 105041</strain>
    </source>
</reference>
<name>A0A7R7DK14_9ACTN</name>
<evidence type="ECO:0000313" key="4">
    <source>
        <dbReference type="Proteomes" id="UP000611640"/>
    </source>
</evidence>
<dbReference type="InterPro" id="IPR011551">
    <property type="entry name" value="NTP_PyrPHydrolase_MazG"/>
</dbReference>
<protein>
    <recommendedName>
        <fullName evidence="2">NTP pyrophosphohydrolase MazG-like domain-containing protein</fullName>
    </recommendedName>
</protein>
<dbReference type="Proteomes" id="UP000611640">
    <property type="component" value="Chromosome"/>
</dbReference>
<feature type="domain" description="NTP pyrophosphohydrolase MazG-like" evidence="2">
    <location>
        <begin position="141"/>
        <end position="217"/>
    </location>
</feature>